<dbReference type="OrthoDB" id="3370at2759"/>
<evidence type="ECO:0000313" key="7">
    <source>
        <dbReference type="EMBL" id="VDP86407.1"/>
    </source>
</evidence>
<dbReference type="EMBL" id="UZAN01048413">
    <property type="protein sequence ID" value="VDP86407.1"/>
    <property type="molecule type" value="Genomic_DNA"/>
</dbReference>
<evidence type="ECO:0000313" key="8">
    <source>
        <dbReference type="Proteomes" id="UP000272942"/>
    </source>
</evidence>
<dbReference type="InterPro" id="IPR001650">
    <property type="entry name" value="Helicase_C-like"/>
</dbReference>
<evidence type="ECO:0000256" key="1">
    <source>
        <dbReference type="ARBA" id="ARBA00022741"/>
    </source>
</evidence>
<protein>
    <recommendedName>
        <fullName evidence="5">ATP-dependent RNA helicase</fullName>
        <ecNumber evidence="5">3.6.4.13</ecNumber>
    </recommendedName>
</protein>
<organism evidence="9">
    <name type="scientific">Echinostoma caproni</name>
    <dbReference type="NCBI Taxonomy" id="27848"/>
    <lineage>
        <taxon>Eukaryota</taxon>
        <taxon>Metazoa</taxon>
        <taxon>Spiralia</taxon>
        <taxon>Lophotrochozoa</taxon>
        <taxon>Platyhelminthes</taxon>
        <taxon>Trematoda</taxon>
        <taxon>Digenea</taxon>
        <taxon>Plagiorchiida</taxon>
        <taxon>Echinostomata</taxon>
        <taxon>Echinostomatoidea</taxon>
        <taxon>Echinostomatidae</taxon>
        <taxon>Echinostoma</taxon>
    </lineage>
</organism>
<dbReference type="PANTHER" id="PTHR24031">
    <property type="entry name" value="RNA HELICASE"/>
    <property type="match status" value="1"/>
</dbReference>
<dbReference type="SMART" id="SM00490">
    <property type="entry name" value="HELICc"/>
    <property type="match status" value="1"/>
</dbReference>
<keyword evidence="3 5" id="KW-0067">ATP-binding</keyword>
<keyword evidence="5" id="KW-0347">Helicase</keyword>
<comment type="similarity">
    <text evidence="5">Belongs to the DEAD box helicase family.</text>
</comment>
<dbReference type="GO" id="GO:0005524">
    <property type="term" value="F:ATP binding"/>
    <property type="evidence" value="ECO:0007669"/>
    <property type="project" value="UniProtKB-UniRule"/>
</dbReference>
<dbReference type="WBParaSite" id="ECPE_0001008701-mRNA-1">
    <property type="protein sequence ID" value="ECPE_0001008701-mRNA-1"/>
    <property type="gene ID" value="ECPE_0001008701"/>
</dbReference>
<evidence type="ECO:0000256" key="2">
    <source>
        <dbReference type="ARBA" id="ARBA00022801"/>
    </source>
</evidence>
<dbReference type="GO" id="GO:0003724">
    <property type="term" value="F:RNA helicase activity"/>
    <property type="evidence" value="ECO:0007669"/>
    <property type="project" value="UniProtKB-EC"/>
</dbReference>
<feature type="domain" description="Helicase C-terminal" evidence="6">
    <location>
        <begin position="185"/>
        <end position="350"/>
    </location>
</feature>
<keyword evidence="8" id="KW-1185">Reference proteome</keyword>
<comment type="function">
    <text evidence="5">RNA helicase.</text>
</comment>
<evidence type="ECO:0000259" key="6">
    <source>
        <dbReference type="PROSITE" id="PS51194"/>
    </source>
</evidence>
<name>A0A183ASX0_9TREM</name>
<keyword evidence="4 5" id="KW-0694">RNA-binding</keyword>
<dbReference type="GO" id="GO:0003723">
    <property type="term" value="F:RNA binding"/>
    <property type="evidence" value="ECO:0007669"/>
    <property type="project" value="UniProtKB-UniRule"/>
</dbReference>
<dbReference type="SUPFAM" id="SSF52540">
    <property type="entry name" value="P-loop containing nucleoside triphosphate hydrolases"/>
    <property type="match status" value="1"/>
</dbReference>
<comment type="catalytic activity">
    <reaction evidence="5">
        <text>ATP + H2O = ADP + phosphate + H(+)</text>
        <dbReference type="Rhea" id="RHEA:13065"/>
        <dbReference type="ChEBI" id="CHEBI:15377"/>
        <dbReference type="ChEBI" id="CHEBI:15378"/>
        <dbReference type="ChEBI" id="CHEBI:30616"/>
        <dbReference type="ChEBI" id="CHEBI:43474"/>
        <dbReference type="ChEBI" id="CHEBI:456216"/>
        <dbReference type="EC" id="3.6.4.13"/>
    </reaction>
</comment>
<dbReference type="EC" id="3.6.4.13" evidence="5"/>
<sequence>MTAAVDQMQLPTHENTDALEVDNIVAGFTVIPDKVQRSSIKVIDEADRVIAEEKQDWYRVLEDAIYQPAAFRFDPEHASSVARAGCTRERPLMNFMHQYDTMHDITLQKILVSATLTHDPGPLKRFNLYYPQLLCSSAKDVRHRAASDSAMDCSAETVVTSETNPTSVTPVQSSGGVGIFSTPPGLQENVVLVTPETRAMFIVHLIRHKNVQRILCFANARITASRLSTLLQQFKGVQVSELSAQMPPEKRQRVLNAFSRGELTVLVCTDAMARGMDIKDVECVVSYDMPPNVTTYVHRVGRTARAGQSGVAYTFKILPYNQASQIASAEEPLPTVFTWRCIPAKVRERKANIRGYDHVGEPSAVHLGDKIRDLNLVDRIMLSLDVSSLFTNVPIGETIEYLCSYLQTNNVELGLPMDDLKQLPYFCTYTVPFEVNDEIYRQKDGVAMGSPLGPLFADLFMAKVENTQLQSSSEDCVLYTRYVDDIYCVIGATPNTTELLNRFNNANNVHRPQCQAIVRTDS</sequence>
<reference evidence="7 8" key="2">
    <citation type="submission" date="2018-11" db="EMBL/GenBank/DDBJ databases">
        <authorList>
            <consortium name="Pathogen Informatics"/>
        </authorList>
    </citation>
    <scope>NUCLEOTIDE SEQUENCE [LARGE SCALE GENOMIC DNA]</scope>
    <source>
        <strain evidence="7 8">Egypt</strain>
    </source>
</reference>
<dbReference type="Proteomes" id="UP000272942">
    <property type="component" value="Unassembled WGS sequence"/>
</dbReference>
<evidence type="ECO:0000256" key="5">
    <source>
        <dbReference type="RuleBase" id="RU365068"/>
    </source>
</evidence>
<dbReference type="GO" id="GO:0016787">
    <property type="term" value="F:hydrolase activity"/>
    <property type="evidence" value="ECO:0007669"/>
    <property type="project" value="UniProtKB-KW"/>
</dbReference>
<dbReference type="PROSITE" id="PS51194">
    <property type="entry name" value="HELICASE_CTER"/>
    <property type="match status" value="1"/>
</dbReference>
<accession>A0A183ASX0</accession>
<dbReference type="InterPro" id="IPR027417">
    <property type="entry name" value="P-loop_NTPase"/>
</dbReference>
<proteinExistence type="inferred from homology"/>
<dbReference type="CDD" id="cd18787">
    <property type="entry name" value="SF2_C_DEAD"/>
    <property type="match status" value="1"/>
</dbReference>
<dbReference type="AlphaFoldDB" id="A0A183ASX0"/>
<keyword evidence="1 5" id="KW-0547">Nucleotide-binding</keyword>
<evidence type="ECO:0000313" key="9">
    <source>
        <dbReference type="WBParaSite" id="ECPE_0001008701-mRNA-1"/>
    </source>
</evidence>
<reference evidence="9" key="1">
    <citation type="submission" date="2016-06" db="UniProtKB">
        <authorList>
            <consortium name="WormBaseParasite"/>
        </authorList>
    </citation>
    <scope>IDENTIFICATION</scope>
</reference>
<keyword evidence="2 5" id="KW-0378">Hydrolase</keyword>
<gene>
    <name evidence="7" type="ORF">ECPE_LOCUS10055</name>
</gene>
<comment type="domain">
    <text evidence="5">The Q motif is unique to and characteristic of the DEAD box family of RNA helicases and controls ATP binding and hydrolysis.</text>
</comment>
<evidence type="ECO:0000256" key="4">
    <source>
        <dbReference type="ARBA" id="ARBA00022884"/>
    </source>
</evidence>
<dbReference type="Pfam" id="PF00271">
    <property type="entry name" value="Helicase_C"/>
    <property type="match status" value="1"/>
</dbReference>
<dbReference type="Gene3D" id="3.40.50.300">
    <property type="entry name" value="P-loop containing nucleotide triphosphate hydrolases"/>
    <property type="match status" value="1"/>
</dbReference>
<evidence type="ECO:0000256" key="3">
    <source>
        <dbReference type="ARBA" id="ARBA00022840"/>
    </source>
</evidence>